<name>B0EQ12_ENTDS</name>
<dbReference type="VEuPathDB" id="AmoebaDB:EDI_255670"/>
<accession>B0EQ12</accession>
<dbReference type="Gene3D" id="3.30.420.40">
    <property type="match status" value="2"/>
</dbReference>
<keyword evidence="5" id="KW-1185">Reference proteome</keyword>
<dbReference type="PANTHER" id="PTHR19375">
    <property type="entry name" value="HEAT SHOCK PROTEIN 70KDA"/>
    <property type="match status" value="1"/>
</dbReference>
<gene>
    <name evidence="4" type="ORF">EDI_255670</name>
</gene>
<dbReference type="OrthoDB" id="3789372at2759"/>
<dbReference type="GO" id="GO:0005524">
    <property type="term" value="F:ATP binding"/>
    <property type="evidence" value="ECO:0007669"/>
    <property type="project" value="UniProtKB-KW"/>
</dbReference>
<evidence type="ECO:0000256" key="1">
    <source>
        <dbReference type="ARBA" id="ARBA00007381"/>
    </source>
</evidence>
<dbReference type="RefSeq" id="XP_001740212.1">
    <property type="nucleotide sequence ID" value="XM_001740160.1"/>
</dbReference>
<dbReference type="KEGG" id="edi:EDI_255670"/>
<organism evidence="5">
    <name type="scientific">Entamoeba dispar (strain ATCC PRA-260 / SAW760)</name>
    <dbReference type="NCBI Taxonomy" id="370354"/>
    <lineage>
        <taxon>Eukaryota</taxon>
        <taxon>Amoebozoa</taxon>
        <taxon>Evosea</taxon>
        <taxon>Archamoebae</taxon>
        <taxon>Mastigamoebida</taxon>
        <taxon>Entamoebidae</taxon>
        <taxon>Entamoeba</taxon>
    </lineage>
</organism>
<keyword evidence="4" id="KW-0346">Stress response</keyword>
<reference evidence="5" key="1">
    <citation type="submission" date="2007-12" db="EMBL/GenBank/DDBJ databases">
        <title>Annotation of Entamoeba dispar SAW760.</title>
        <authorList>
            <person name="Lorenzi H."/>
            <person name="Inman J."/>
            <person name="Schobel S."/>
            <person name="Amedeo P."/>
            <person name="Caler E."/>
        </authorList>
    </citation>
    <scope>NUCLEOTIDE SEQUENCE [LARGE SCALE GENOMIC DNA]</scope>
    <source>
        <strain evidence="5">ATCC PRA-260 / SAW760</strain>
    </source>
</reference>
<dbReference type="GO" id="GO:0140662">
    <property type="term" value="F:ATP-dependent protein folding chaperone"/>
    <property type="evidence" value="ECO:0007669"/>
    <property type="project" value="InterPro"/>
</dbReference>
<evidence type="ECO:0000313" key="4">
    <source>
        <dbReference type="EMBL" id="EDR23381.1"/>
    </source>
</evidence>
<dbReference type="InterPro" id="IPR043129">
    <property type="entry name" value="ATPase_NBD"/>
</dbReference>
<keyword evidence="2" id="KW-0547">Nucleotide-binding</keyword>
<dbReference type="AlphaFoldDB" id="B0EQ12"/>
<evidence type="ECO:0000256" key="2">
    <source>
        <dbReference type="ARBA" id="ARBA00022741"/>
    </source>
</evidence>
<dbReference type="GeneID" id="5885373"/>
<dbReference type="PRINTS" id="PR00301">
    <property type="entry name" value="HEATSHOCK70"/>
</dbReference>
<evidence type="ECO:0000256" key="3">
    <source>
        <dbReference type="ARBA" id="ARBA00022840"/>
    </source>
</evidence>
<dbReference type="FunFam" id="3.30.420.40:FF:000028">
    <property type="entry name" value="heat shock 70 kDa protein-like"/>
    <property type="match status" value="1"/>
</dbReference>
<dbReference type="InterPro" id="IPR013126">
    <property type="entry name" value="Hsp_70_fam"/>
</dbReference>
<keyword evidence="3" id="KW-0067">ATP-binding</keyword>
<evidence type="ECO:0000313" key="5">
    <source>
        <dbReference type="Proteomes" id="UP000008076"/>
    </source>
</evidence>
<dbReference type="EC" id="1.3.1.74" evidence="4"/>
<keyword evidence="4" id="KW-0560">Oxidoreductase</keyword>
<sequence>MNVQEEFSTSIGIDLGLTYSSVAYYDIIKNEPIILQDEIGKEQIVSYPFEVKTRDNESTCIECYNPLNQESEEFEPEEISGMILKYLYEIAQAKLGNHPISNVIVTVPAEFNDRQREATLLACKLAGIKNVEQ</sequence>
<dbReference type="SUPFAM" id="SSF53067">
    <property type="entry name" value="Actin-like ATPase domain"/>
    <property type="match status" value="1"/>
</dbReference>
<dbReference type="GO" id="GO:0032440">
    <property type="term" value="F:2-alkenal reductase [NAD(P)H] activity"/>
    <property type="evidence" value="ECO:0007669"/>
    <property type="project" value="UniProtKB-EC"/>
</dbReference>
<dbReference type="eggNOG" id="KOG0100">
    <property type="taxonomic scope" value="Eukaryota"/>
</dbReference>
<dbReference type="EMBL" id="DS550332">
    <property type="protein sequence ID" value="EDR23381.1"/>
    <property type="molecule type" value="Genomic_DNA"/>
</dbReference>
<dbReference type="Proteomes" id="UP000008076">
    <property type="component" value="Unassembled WGS sequence"/>
</dbReference>
<proteinExistence type="inferred from homology"/>
<protein>
    <submittedName>
        <fullName evidence="4">Heat shock protein, putative</fullName>
        <ecNumber evidence="4">1.3.1.74</ecNumber>
    </submittedName>
</protein>
<comment type="similarity">
    <text evidence="1">Belongs to the heat shock protein 70 family.</text>
</comment>
<dbReference type="Pfam" id="PF00012">
    <property type="entry name" value="HSP70"/>
    <property type="match status" value="1"/>
</dbReference>
<dbReference type="OMA" id="RDNESTC"/>